<dbReference type="AlphaFoldDB" id="A0A4R8I9W8"/>
<evidence type="ECO:0000313" key="5">
    <source>
        <dbReference type="Proteomes" id="UP000295313"/>
    </source>
</evidence>
<feature type="chain" id="PRO_5020632220" evidence="2">
    <location>
        <begin position="22"/>
        <end position="428"/>
    </location>
</feature>
<gene>
    <name evidence="4" type="ORF">B0I22_0579</name>
</gene>
<protein>
    <submittedName>
        <fullName evidence="4">Putative secreted protein (Por secretion system target)</fullName>
    </submittedName>
</protein>
<evidence type="ECO:0000313" key="4">
    <source>
        <dbReference type="EMBL" id="TDX86454.1"/>
    </source>
</evidence>
<dbReference type="InterPro" id="IPR026444">
    <property type="entry name" value="Secre_tail"/>
</dbReference>
<evidence type="ECO:0000259" key="3">
    <source>
        <dbReference type="Pfam" id="PF18962"/>
    </source>
</evidence>
<dbReference type="RefSeq" id="WP_133943068.1">
    <property type="nucleotide sequence ID" value="NZ_SOEO01000001.1"/>
</dbReference>
<feature type="domain" description="Secretion system C-terminal sorting" evidence="3">
    <location>
        <begin position="347"/>
        <end position="427"/>
    </location>
</feature>
<evidence type="ECO:0000256" key="2">
    <source>
        <dbReference type="SAM" id="SignalP"/>
    </source>
</evidence>
<dbReference type="EMBL" id="SOEO01000001">
    <property type="protein sequence ID" value="TDX86454.1"/>
    <property type="molecule type" value="Genomic_DNA"/>
</dbReference>
<feature type="signal peptide" evidence="2">
    <location>
        <begin position="1"/>
        <end position="21"/>
    </location>
</feature>
<accession>A0A4R8I9W8</accession>
<dbReference type="InterPro" id="IPR025921">
    <property type="entry name" value="HmuY"/>
</dbReference>
<evidence type="ECO:0000256" key="1">
    <source>
        <dbReference type="ARBA" id="ARBA00022729"/>
    </source>
</evidence>
<dbReference type="NCBIfam" id="TIGR04183">
    <property type="entry name" value="Por_Secre_tail"/>
    <property type="match status" value="1"/>
</dbReference>
<reference evidence="4 5" key="1">
    <citation type="submission" date="2019-03" db="EMBL/GenBank/DDBJ databases">
        <title>Genomic Encyclopedia of Type Strains, Phase III (KMG-III): the genomes of soil and plant-associated and newly described type strains.</title>
        <authorList>
            <person name="Whitman W."/>
        </authorList>
    </citation>
    <scope>NUCLEOTIDE SEQUENCE [LARGE SCALE GENOMIC DNA]</scope>
    <source>
        <strain evidence="4 5">CGMCC 1.12802</strain>
    </source>
</reference>
<dbReference type="CDD" id="cd12105">
    <property type="entry name" value="HmuY"/>
    <property type="match status" value="1"/>
</dbReference>
<proteinExistence type="predicted"/>
<sequence>MKTKLFFATALSLAVSQTVLSQTDEYGYTTVNLSMGASYANRVFFDLSANNIVSQPANTWDVAFFRNSAFSFGERVNDAKDIKVYQASANPADFETVSIADKANWGEPLYNPDLTEALEDGVFANSTILPAGPTTFGWGTYSPGGVISGKVVFVLEYANGDYYKFFIEKYQAGYTFKYAKWNGTTWDATQTRTIANGTDDAYFNYFSFDNGAKVENLEPSKSAWDLMFTRYYTFFNGQMMYRMAGVLQSPNVSIAYVRPETQGTSTFSAPAAANYSKTISTIGHSWKPTIGAPHTDAVYYIKEGSSYYRLYFTTNGGTANGNMFFKYKNITSELSVADFGKKGNFGIYPNPTKEDKKINILLDVKQSASTNGTVQIFDFAGKKVHESAIANQSGFSAQQVDLNKLTSGVYIVKITYGGQTETKKLIVK</sequence>
<comment type="caution">
    <text evidence="4">The sequence shown here is derived from an EMBL/GenBank/DDBJ whole genome shotgun (WGS) entry which is preliminary data.</text>
</comment>
<name>A0A4R8I9W8_9FLAO</name>
<dbReference type="OrthoDB" id="629570at2"/>
<organism evidence="4 5">
    <name type="scientific">Epilithonimonas xixisoli</name>
    <dbReference type="NCBI Taxonomy" id="1476462"/>
    <lineage>
        <taxon>Bacteria</taxon>
        <taxon>Pseudomonadati</taxon>
        <taxon>Bacteroidota</taxon>
        <taxon>Flavobacteriia</taxon>
        <taxon>Flavobacteriales</taxon>
        <taxon>Weeksellaceae</taxon>
        <taxon>Chryseobacterium group</taxon>
        <taxon>Epilithonimonas</taxon>
    </lineage>
</organism>
<keyword evidence="5" id="KW-1185">Reference proteome</keyword>
<keyword evidence="1 2" id="KW-0732">Signal</keyword>
<dbReference type="Proteomes" id="UP000295313">
    <property type="component" value="Unassembled WGS sequence"/>
</dbReference>
<dbReference type="Pfam" id="PF18962">
    <property type="entry name" value="Por_Secre_tail"/>
    <property type="match status" value="1"/>
</dbReference>